<keyword evidence="2" id="KW-0547">Nucleotide-binding</keyword>
<dbReference type="SUPFAM" id="SSF52540">
    <property type="entry name" value="P-loop containing nucleoside triphosphate hydrolases"/>
    <property type="match status" value="2"/>
</dbReference>
<gene>
    <name evidence="5" type="ORF">GDO54_018086</name>
</gene>
<dbReference type="Proteomes" id="UP001181693">
    <property type="component" value="Unassembled WGS sequence"/>
</dbReference>
<evidence type="ECO:0000313" key="5">
    <source>
        <dbReference type="EMBL" id="DBA21455.1"/>
    </source>
</evidence>
<keyword evidence="6" id="KW-1185">Reference proteome</keyword>
<comment type="caution">
    <text evidence="5">The sequence shown here is derived from an EMBL/GenBank/DDBJ whole genome shotgun (WGS) entry which is preliminary data.</text>
</comment>
<dbReference type="SUPFAM" id="SSF47391">
    <property type="entry name" value="Dimerization-anchoring domain of cAMP-dependent PK regulatory subunit"/>
    <property type="match status" value="1"/>
</dbReference>
<reference evidence="5" key="1">
    <citation type="thesis" date="2020" institute="ProQuest LLC" country="789 East Eisenhower Parkway, Ann Arbor, MI, USA">
        <title>Comparative Genomics and Chromosome Evolution.</title>
        <authorList>
            <person name="Mudd A.B."/>
        </authorList>
    </citation>
    <scope>NUCLEOTIDE SEQUENCE</scope>
    <source>
        <strain evidence="5">1538</strain>
        <tissue evidence="5">Blood</tissue>
    </source>
</reference>
<sequence>MDATNKPLRIPPQIPVYTEEHKVFDIIQKMVQKLLIDRPEDPVQYLIDRLRRDNDEVPQILVLGPPASGKHTIAKMLCKRMNATYLSPRNMLSNDVSTLAEEAQSYKDKGQEIPDALWVRIIQERLSKVDCVKQGWVLEGFPRTREQGLLLQMSGSSPYHAVVLEAPDIVLIERNMGKRVDPTTGEVYHTSFDWPHDPEVQKKLVEPDGISEEETGAKLLEYHRNLAGIIRSFSRIHKKINADQPCMDVFSQVLTFVLSKPCSLAPHTPRVLLCGGPGSGRSLQAALLAQKYNIVNISCGQVLKEVVADQTKLGQLIEPYIENEQQVPDNLVLRALTDRLSRLECSTRGWVLHGFPRDLEQAILLNVAGFVPNRLFFLDIPDDVAVERLSLRMTDPVSGERYHSLYKPAPRVEVHKRLQRNPKDSEERVQMRLDMYHVNAKELEEFYQDVIHVNADQDPYTIFEFIESCIVNPLLKSLPRDSLSH</sequence>
<accession>A0AAV3A923</accession>
<dbReference type="GO" id="GO:0019205">
    <property type="term" value="F:nucleobase-containing compound kinase activity"/>
    <property type="evidence" value="ECO:0007669"/>
    <property type="project" value="InterPro"/>
</dbReference>
<evidence type="ECO:0000256" key="3">
    <source>
        <dbReference type="ARBA" id="ARBA00022777"/>
    </source>
</evidence>
<dbReference type="GO" id="GO:0006139">
    <property type="term" value="P:nucleobase-containing compound metabolic process"/>
    <property type="evidence" value="ECO:0007669"/>
    <property type="project" value="InterPro"/>
</dbReference>
<keyword evidence="1 4" id="KW-0808">Transferase</keyword>
<dbReference type="AlphaFoldDB" id="A0AAV3A923"/>
<evidence type="ECO:0000256" key="1">
    <source>
        <dbReference type="ARBA" id="ARBA00022679"/>
    </source>
</evidence>
<evidence type="ECO:0000256" key="4">
    <source>
        <dbReference type="RuleBase" id="RU003330"/>
    </source>
</evidence>
<dbReference type="PRINTS" id="PR00094">
    <property type="entry name" value="ADENYLTKNASE"/>
</dbReference>
<comment type="similarity">
    <text evidence="4">Belongs to the adenylate kinase family.</text>
</comment>
<dbReference type="EMBL" id="DYDO01000007">
    <property type="protein sequence ID" value="DBA21455.1"/>
    <property type="molecule type" value="Genomic_DNA"/>
</dbReference>
<evidence type="ECO:0008006" key="7">
    <source>
        <dbReference type="Google" id="ProtNLM"/>
    </source>
</evidence>
<dbReference type="InterPro" id="IPR000850">
    <property type="entry name" value="Adenylat/UMP-CMP_kin"/>
</dbReference>
<organism evidence="5 6">
    <name type="scientific">Pyxicephalus adspersus</name>
    <name type="common">African bullfrog</name>
    <dbReference type="NCBI Taxonomy" id="30357"/>
    <lineage>
        <taxon>Eukaryota</taxon>
        <taxon>Metazoa</taxon>
        <taxon>Chordata</taxon>
        <taxon>Craniata</taxon>
        <taxon>Vertebrata</taxon>
        <taxon>Euteleostomi</taxon>
        <taxon>Amphibia</taxon>
        <taxon>Batrachia</taxon>
        <taxon>Anura</taxon>
        <taxon>Neobatrachia</taxon>
        <taxon>Ranoidea</taxon>
        <taxon>Pyxicephalidae</taxon>
        <taxon>Pyxicephalinae</taxon>
        <taxon>Pyxicephalus</taxon>
    </lineage>
</organism>
<dbReference type="GO" id="GO:0005524">
    <property type="term" value="F:ATP binding"/>
    <property type="evidence" value="ECO:0007669"/>
    <property type="project" value="InterPro"/>
</dbReference>
<dbReference type="HAMAP" id="MF_00235">
    <property type="entry name" value="Adenylate_kinase_Adk"/>
    <property type="match status" value="1"/>
</dbReference>
<protein>
    <recommendedName>
        <fullName evidence="7">Nucleoside-diphosphate kinase</fullName>
    </recommendedName>
</protein>
<proteinExistence type="inferred from homology"/>
<dbReference type="InterPro" id="IPR027417">
    <property type="entry name" value="P-loop_NTPase"/>
</dbReference>
<dbReference type="Pfam" id="PF00406">
    <property type="entry name" value="ADK"/>
    <property type="match status" value="2"/>
</dbReference>
<evidence type="ECO:0000256" key="2">
    <source>
        <dbReference type="ARBA" id="ARBA00022741"/>
    </source>
</evidence>
<dbReference type="PANTHER" id="PTHR23359">
    <property type="entry name" value="NUCLEOTIDE KINASE"/>
    <property type="match status" value="1"/>
</dbReference>
<keyword evidence="3 4" id="KW-0418">Kinase</keyword>
<name>A0AAV3A923_PYXAD</name>
<evidence type="ECO:0000313" key="6">
    <source>
        <dbReference type="Proteomes" id="UP001181693"/>
    </source>
</evidence>
<dbReference type="Gene3D" id="3.40.50.300">
    <property type="entry name" value="P-loop containing nucleotide triphosphate hydrolases"/>
    <property type="match status" value="2"/>
</dbReference>
<dbReference type="CDD" id="cd22979">
    <property type="entry name" value="DD_AK8"/>
    <property type="match status" value="1"/>
</dbReference>
<dbReference type="CDD" id="cd01428">
    <property type="entry name" value="ADK"/>
    <property type="match status" value="2"/>
</dbReference>